<dbReference type="RefSeq" id="WP_395809735.1">
    <property type="nucleotide sequence ID" value="NZ_CP043494.1"/>
</dbReference>
<organism evidence="5 6">
    <name type="scientific">Archangium minus</name>
    <dbReference type="NCBI Taxonomy" id="83450"/>
    <lineage>
        <taxon>Bacteria</taxon>
        <taxon>Pseudomonadati</taxon>
        <taxon>Myxococcota</taxon>
        <taxon>Myxococcia</taxon>
        <taxon>Myxococcales</taxon>
        <taxon>Cystobacterineae</taxon>
        <taxon>Archangiaceae</taxon>
        <taxon>Archangium</taxon>
    </lineage>
</organism>
<dbReference type="InterPro" id="IPR011650">
    <property type="entry name" value="Peptidase_M20_dimer"/>
</dbReference>
<dbReference type="SUPFAM" id="SSF55031">
    <property type="entry name" value="Bacterial exopeptidase dimerisation domain"/>
    <property type="match status" value="1"/>
</dbReference>
<evidence type="ECO:0000259" key="4">
    <source>
        <dbReference type="Pfam" id="PF07687"/>
    </source>
</evidence>
<proteinExistence type="predicted"/>
<dbReference type="Pfam" id="PF07687">
    <property type="entry name" value="M20_dimer"/>
    <property type="match status" value="1"/>
</dbReference>
<dbReference type="InterPro" id="IPR050072">
    <property type="entry name" value="Peptidase_M20A"/>
</dbReference>
<dbReference type="EMBL" id="CP043494">
    <property type="protein sequence ID" value="WNG50540.1"/>
    <property type="molecule type" value="Genomic_DNA"/>
</dbReference>
<dbReference type="PIRSF" id="PIRSF037238">
    <property type="entry name" value="Carboxypeptidase_G2"/>
    <property type="match status" value="1"/>
</dbReference>
<dbReference type="InterPro" id="IPR002933">
    <property type="entry name" value="Peptidase_M20"/>
</dbReference>
<keyword evidence="3" id="KW-0732">Signal</keyword>
<feature type="chain" id="PRO_5046134389" evidence="3">
    <location>
        <begin position="21"/>
        <end position="406"/>
    </location>
</feature>
<dbReference type="PANTHER" id="PTHR43808:SF9">
    <property type="entry name" value="BLL0789 PROTEIN"/>
    <property type="match status" value="1"/>
</dbReference>
<dbReference type="InterPro" id="IPR036264">
    <property type="entry name" value="Bact_exopeptidase_dim_dom"/>
</dbReference>
<accession>A0ABY9X5B4</accession>
<gene>
    <name evidence="5" type="ORF">F0U60_45255</name>
</gene>
<keyword evidence="2" id="KW-0378">Hydrolase</keyword>
<sequence>MRRATAWIPGLLLVAAVAQAAPLPRQEGEGLSPKWQGLLEKLVGINSGTQNVEGLEQVRGVLIPEFEALGFVTTTTDLGNGRKLLSFQTPGSKPELLLVGHLDTVFERTAGSSQGLRRDGDKLMGPGVIDMKGGVVLLLDVLESLRDTGLLGRIKVVLNDDEEVGSPHSKEALRQAARGIPFALVFEPGLPDGSIVASQSGVRWLRLTVKGRGAHAGLEPERGVNACVEASHKASRLDALTSFQRGLTVNVGTISGGTKPNIVCEEASLMLDIRYRREADLEATLKRIERIRKEMTVFNPVLRVSPTATLETVAELPNLPSERTLQLRELASQVAASAGQRIEAKHVGYASDGNHLASTGIEVLVGLGPYGGGMHTQDEFLSLQGYASRRGFNRALIQKILSNKGE</sequence>
<dbReference type="Proteomes" id="UP001611383">
    <property type="component" value="Chromosome"/>
</dbReference>
<protein>
    <submittedName>
        <fullName evidence="5">M20 family metallopeptidase</fullName>
    </submittedName>
</protein>
<dbReference type="SUPFAM" id="SSF53187">
    <property type="entry name" value="Zn-dependent exopeptidases"/>
    <property type="match status" value="1"/>
</dbReference>
<evidence type="ECO:0000313" key="5">
    <source>
        <dbReference type="EMBL" id="WNG50540.1"/>
    </source>
</evidence>
<dbReference type="Gene3D" id="3.40.630.10">
    <property type="entry name" value="Zn peptidases"/>
    <property type="match status" value="1"/>
</dbReference>
<dbReference type="InterPro" id="IPR017150">
    <property type="entry name" value="Pept_M20_glutamate_carboxypep"/>
</dbReference>
<feature type="domain" description="Peptidase M20 dimerisation" evidence="4">
    <location>
        <begin position="199"/>
        <end position="294"/>
    </location>
</feature>
<feature type="signal peptide" evidence="3">
    <location>
        <begin position="1"/>
        <end position="20"/>
    </location>
</feature>
<dbReference type="Gene3D" id="3.30.70.360">
    <property type="match status" value="1"/>
</dbReference>
<evidence type="ECO:0000256" key="2">
    <source>
        <dbReference type="ARBA" id="ARBA00022801"/>
    </source>
</evidence>
<name>A0ABY9X5B4_9BACT</name>
<keyword evidence="6" id="KW-1185">Reference proteome</keyword>
<dbReference type="Pfam" id="PF01546">
    <property type="entry name" value="Peptidase_M20"/>
    <property type="match status" value="1"/>
</dbReference>
<evidence type="ECO:0000256" key="1">
    <source>
        <dbReference type="ARBA" id="ARBA00022723"/>
    </source>
</evidence>
<reference evidence="5 6" key="1">
    <citation type="submission" date="2019-08" db="EMBL/GenBank/DDBJ databases">
        <title>Archangium and Cystobacter genomes.</title>
        <authorList>
            <person name="Chen I.-C.K."/>
            <person name="Wielgoss S."/>
        </authorList>
    </citation>
    <scope>NUCLEOTIDE SEQUENCE [LARGE SCALE GENOMIC DNA]</scope>
    <source>
        <strain evidence="5 6">Cbm 6</strain>
    </source>
</reference>
<evidence type="ECO:0000313" key="6">
    <source>
        <dbReference type="Proteomes" id="UP001611383"/>
    </source>
</evidence>
<keyword evidence="1" id="KW-0479">Metal-binding</keyword>
<dbReference type="PANTHER" id="PTHR43808">
    <property type="entry name" value="ACETYLORNITHINE DEACETYLASE"/>
    <property type="match status" value="1"/>
</dbReference>
<evidence type="ECO:0000256" key="3">
    <source>
        <dbReference type="SAM" id="SignalP"/>
    </source>
</evidence>